<keyword evidence="1" id="KW-0175">Coiled coil</keyword>
<feature type="coiled-coil region" evidence="1">
    <location>
        <begin position="330"/>
        <end position="391"/>
    </location>
</feature>
<dbReference type="OrthoDB" id="3193844at2759"/>
<proteinExistence type="predicted"/>
<gene>
    <name evidence="3" type="ORF">FA13DRAFT_1819746</name>
</gene>
<evidence type="ECO:0000313" key="3">
    <source>
        <dbReference type="EMBL" id="TEB21178.1"/>
    </source>
</evidence>
<evidence type="ECO:0008006" key="5">
    <source>
        <dbReference type="Google" id="ProtNLM"/>
    </source>
</evidence>
<evidence type="ECO:0000313" key="4">
    <source>
        <dbReference type="Proteomes" id="UP000298030"/>
    </source>
</evidence>
<accession>A0A4Y7SHK8</accession>
<comment type="caution">
    <text evidence="3">The sequence shown here is derived from an EMBL/GenBank/DDBJ whole genome shotgun (WGS) entry which is preliminary data.</text>
</comment>
<feature type="compositionally biased region" description="Basic and acidic residues" evidence="2">
    <location>
        <begin position="265"/>
        <end position="278"/>
    </location>
</feature>
<protein>
    <recommendedName>
        <fullName evidence="5">BTB domain-containing protein</fullName>
    </recommendedName>
</protein>
<dbReference type="Proteomes" id="UP000298030">
    <property type="component" value="Unassembled WGS sequence"/>
</dbReference>
<keyword evidence="4" id="KW-1185">Reference proteome</keyword>
<dbReference type="AlphaFoldDB" id="A0A4Y7SHK8"/>
<feature type="region of interest" description="Disordered" evidence="2">
    <location>
        <begin position="247"/>
        <end position="278"/>
    </location>
</feature>
<feature type="compositionally biased region" description="Basic and acidic residues" evidence="2">
    <location>
        <begin position="248"/>
        <end position="257"/>
    </location>
</feature>
<feature type="region of interest" description="Disordered" evidence="2">
    <location>
        <begin position="549"/>
        <end position="587"/>
    </location>
</feature>
<name>A0A4Y7SHK8_COPMI</name>
<dbReference type="EMBL" id="QPFP01000118">
    <property type="protein sequence ID" value="TEB21178.1"/>
    <property type="molecule type" value="Genomic_DNA"/>
</dbReference>
<sequence>MPDIHTDASEGFDSREMRVAAERAALEDGVYFWLDNVRFLVQGILFRVPRLPFILGSRYFTEKHGLRSNGVEAAAEPIIHLRSVSAPQFRVFLKFLFPMPSNKPLESIFTKEEWITILSLCTAWHFPEFRKLAIQSLDGKLAELELIHVGRALSIPIFVLEGYRAIINRPTTKIITKEEATVIGHESVNKLWIIRYQIQVAGVALDEEAMGRELHENFAEELAELVRDDPEGRVPPEMVREWAGVPEDESRMGKDMRGSVSPHEFQGEDEAKGQERVPLDAKSSVPWADFLGPPACPRPRDITRDPAGWWGASDGEMKREMEEVQLAGCLQDLKGEEREIRRKLQEAQSREQSLEGGVDTESVKHARLERIKEELRKIEEVKRVEKELTRSLGNRKMWFGPDIDLWIRLEDVRNRRRELKQRIIDGGAVEDDQSLRWDKAKALVQLNTELRYCQVKQQMLEKRLNELNGVGGEKPLDASGVNSTAAEHEKDTKSVTIVERELLVVCEGEKDEATQKAERRKTLEDEQKHVRRVKQVQLQKETKLRAQEAQYSNSFSKRERLLSQSDPASCSPKKVKQREKKQRKCAKNLRKVSNRAQGGLRAAEHRAWRRGEVRERDTIAVILSPYKRVPVIYLYQRFCVYYFPTFA</sequence>
<evidence type="ECO:0000256" key="2">
    <source>
        <dbReference type="SAM" id="MobiDB-lite"/>
    </source>
</evidence>
<feature type="compositionally biased region" description="Basic residues" evidence="2">
    <location>
        <begin position="573"/>
        <end position="587"/>
    </location>
</feature>
<reference evidence="3 4" key="1">
    <citation type="journal article" date="2019" name="Nat. Ecol. Evol.">
        <title>Megaphylogeny resolves global patterns of mushroom evolution.</title>
        <authorList>
            <person name="Varga T."/>
            <person name="Krizsan K."/>
            <person name="Foldi C."/>
            <person name="Dima B."/>
            <person name="Sanchez-Garcia M."/>
            <person name="Sanchez-Ramirez S."/>
            <person name="Szollosi G.J."/>
            <person name="Szarkandi J.G."/>
            <person name="Papp V."/>
            <person name="Albert L."/>
            <person name="Andreopoulos W."/>
            <person name="Angelini C."/>
            <person name="Antonin V."/>
            <person name="Barry K.W."/>
            <person name="Bougher N.L."/>
            <person name="Buchanan P."/>
            <person name="Buyck B."/>
            <person name="Bense V."/>
            <person name="Catcheside P."/>
            <person name="Chovatia M."/>
            <person name="Cooper J."/>
            <person name="Damon W."/>
            <person name="Desjardin D."/>
            <person name="Finy P."/>
            <person name="Geml J."/>
            <person name="Haridas S."/>
            <person name="Hughes K."/>
            <person name="Justo A."/>
            <person name="Karasinski D."/>
            <person name="Kautmanova I."/>
            <person name="Kiss B."/>
            <person name="Kocsube S."/>
            <person name="Kotiranta H."/>
            <person name="LaButti K.M."/>
            <person name="Lechner B.E."/>
            <person name="Liimatainen K."/>
            <person name="Lipzen A."/>
            <person name="Lukacs Z."/>
            <person name="Mihaltcheva S."/>
            <person name="Morgado L.N."/>
            <person name="Niskanen T."/>
            <person name="Noordeloos M.E."/>
            <person name="Ohm R.A."/>
            <person name="Ortiz-Santana B."/>
            <person name="Ovrebo C."/>
            <person name="Racz N."/>
            <person name="Riley R."/>
            <person name="Savchenko A."/>
            <person name="Shiryaev A."/>
            <person name="Soop K."/>
            <person name="Spirin V."/>
            <person name="Szebenyi C."/>
            <person name="Tomsovsky M."/>
            <person name="Tulloss R.E."/>
            <person name="Uehling J."/>
            <person name="Grigoriev I.V."/>
            <person name="Vagvolgyi C."/>
            <person name="Papp T."/>
            <person name="Martin F.M."/>
            <person name="Miettinen O."/>
            <person name="Hibbett D.S."/>
            <person name="Nagy L.G."/>
        </authorList>
    </citation>
    <scope>NUCLEOTIDE SEQUENCE [LARGE SCALE GENOMIC DNA]</scope>
    <source>
        <strain evidence="3 4">FP101781</strain>
    </source>
</reference>
<dbReference type="STRING" id="71717.A0A4Y7SHK8"/>
<evidence type="ECO:0000256" key="1">
    <source>
        <dbReference type="SAM" id="Coils"/>
    </source>
</evidence>
<organism evidence="3 4">
    <name type="scientific">Coprinellus micaceus</name>
    <name type="common">Glistening ink-cap mushroom</name>
    <name type="synonym">Coprinus micaceus</name>
    <dbReference type="NCBI Taxonomy" id="71717"/>
    <lineage>
        <taxon>Eukaryota</taxon>
        <taxon>Fungi</taxon>
        <taxon>Dikarya</taxon>
        <taxon>Basidiomycota</taxon>
        <taxon>Agaricomycotina</taxon>
        <taxon>Agaricomycetes</taxon>
        <taxon>Agaricomycetidae</taxon>
        <taxon>Agaricales</taxon>
        <taxon>Agaricineae</taxon>
        <taxon>Psathyrellaceae</taxon>
        <taxon>Coprinellus</taxon>
    </lineage>
</organism>